<dbReference type="RefSeq" id="WP_062628254.1">
    <property type="nucleotide sequence ID" value="NZ_CP014327.1"/>
</dbReference>
<dbReference type="AlphaFoldDB" id="A0A126V111"/>
<evidence type="ECO:0000313" key="2">
    <source>
        <dbReference type="Proteomes" id="UP000070371"/>
    </source>
</evidence>
<organism evidence="1 2">
    <name type="scientific">Falsihalocynthiibacter arcticus</name>
    <dbReference type="NCBI Taxonomy" id="1579316"/>
    <lineage>
        <taxon>Bacteria</taxon>
        <taxon>Pseudomonadati</taxon>
        <taxon>Pseudomonadota</taxon>
        <taxon>Alphaproteobacteria</taxon>
        <taxon>Rhodobacterales</taxon>
        <taxon>Roseobacteraceae</taxon>
        <taxon>Falsihalocynthiibacter</taxon>
    </lineage>
</organism>
<keyword evidence="2" id="KW-1185">Reference proteome</keyword>
<dbReference type="Proteomes" id="UP000070371">
    <property type="component" value="Chromosome"/>
</dbReference>
<dbReference type="EMBL" id="CP014327">
    <property type="protein sequence ID" value="AML51970.1"/>
    <property type="molecule type" value="Genomic_DNA"/>
</dbReference>
<accession>A0A126V111</accession>
<name>A0A126V111_9RHOB</name>
<dbReference type="KEGG" id="hat:RC74_12445"/>
<gene>
    <name evidence="1" type="ORF">RC74_12445</name>
</gene>
<reference evidence="1 2" key="1">
    <citation type="submission" date="2016-02" db="EMBL/GenBank/DDBJ databases">
        <title>Complete genome sequence of Halocynthiibacter arcticus PAMC 20958t from arctic marine sediment.</title>
        <authorList>
            <person name="Lee Y.M."/>
            <person name="Baek K."/>
            <person name="Lee H.K."/>
            <person name="Shin S.C."/>
        </authorList>
    </citation>
    <scope>NUCLEOTIDE SEQUENCE [LARGE SCALE GENOMIC DNA]</scope>
    <source>
        <strain evidence="1">PAMC 20958</strain>
    </source>
</reference>
<protein>
    <submittedName>
        <fullName evidence="1">Uncharacterized protein</fullName>
    </submittedName>
</protein>
<evidence type="ECO:0000313" key="1">
    <source>
        <dbReference type="EMBL" id="AML51970.1"/>
    </source>
</evidence>
<proteinExistence type="predicted"/>
<sequence length="85" mass="9627">MNKTTLQMCYDFRTIDGCPFNKEIVITMAKALGVSVTLPLEEIEAEEYRVPTGHFVEFYDVVGFDLKMAIGFDQNTLRACGRLLT</sequence>